<organism evidence="2">
    <name type="scientific">mine drainage metagenome</name>
    <dbReference type="NCBI Taxonomy" id="410659"/>
    <lineage>
        <taxon>unclassified sequences</taxon>
        <taxon>metagenomes</taxon>
        <taxon>ecological metagenomes</taxon>
    </lineage>
</organism>
<accession>A0A1J5RAW8</accession>
<gene>
    <name evidence="2" type="ORF">GALL_255880</name>
</gene>
<evidence type="ECO:0000256" key="1">
    <source>
        <dbReference type="SAM" id="MobiDB-lite"/>
    </source>
</evidence>
<sequence length="443" mass="48520">MMKEHNPWIDRFGPGLTEDQIRERVRVDARPLEGLAKLPAEQAVTALGECLSQVFVPTAQVISALTGFIGMARAYSASAFPSMGRYIRQIYQSQSGQACRLPTCLTGLAGVGKSELLKALAKVMPADMELNVQGHAGLQATSLLSFVMQSQVGAPGVLRQRTAQGWADLPRGGLNAHNIYRDGVSLMTADEFQAVTAGGSANAVATKTLMQMAQIGPPLVYCANYSLVHSLLKRPQQDRQRLLSNAVVIHPEAADSDDWRLTLTELQKVASRVIRIDPERDAADIHSYTAGIKRSVIALLSTAYRLARASGKDHFGMTDIQQAYASADFWTHRNDVEELTRQAIGNGSRGRRAALDLVCPFPGARQPQRVVVANKMVESYEDRLNEEHLRSSLTRDEREGLEALTVKPPARKSSASVARLPKRGSRRDELLAGQAEFLKSLRR</sequence>
<dbReference type="InterPro" id="IPR027417">
    <property type="entry name" value="P-loop_NTPase"/>
</dbReference>
<evidence type="ECO:0000313" key="2">
    <source>
        <dbReference type="EMBL" id="OIQ92442.1"/>
    </source>
</evidence>
<proteinExistence type="predicted"/>
<dbReference type="SUPFAM" id="SSF52540">
    <property type="entry name" value="P-loop containing nucleoside triphosphate hydrolases"/>
    <property type="match status" value="1"/>
</dbReference>
<dbReference type="AlphaFoldDB" id="A0A1J5RAW8"/>
<name>A0A1J5RAW8_9ZZZZ</name>
<protein>
    <submittedName>
        <fullName evidence="2">Uncharacterized protein</fullName>
    </submittedName>
</protein>
<comment type="caution">
    <text evidence="2">The sequence shown here is derived from an EMBL/GenBank/DDBJ whole genome shotgun (WGS) entry which is preliminary data.</text>
</comment>
<dbReference type="EMBL" id="MLJW01000231">
    <property type="protein sequence ID" value="OIQ92442.1"/>
    <property type="molecule type" value="Genomic_DNA"/>
</dbReference>
<feature type="region of interest" description="Disordered" evidence="1">
    <location>
        <begin position="405"/>
        <end position="426"/>
    </location>
</feature>
<reference evidence="2" key="1">
    <citation type="submission" date="2016-10" db="EMBL/GenBank/DDBJ databases">
        <title>Sequence of Gallionella enrichment culture.</title>
        <authorList>
            <person name="Poehlein A."/>
            <person name="Muehling M."/>
            <person name="Daniel R."/>
        </authorList>
    </citation>
    <scope>NUCLEOTIDE SEQUENCE</scope>
</reference>